<accession>A0AAN9M091</accession>
<dbReference type="EMBL" id="JAYMYQ010000003">
    <property type="protein sequence ID" value="KAK7345421.1"/>
    <property type="molecule type" value="Genomic_DNA"/>
</dbReference>
<keyword evidence="3" id="KW-1185">Reference proteome</keyword>
<evidence type="ECO:0000313" key="2">
    <source>
        <dbReference type="EMBL" id="KAK7345421.1"/>
    </source>
</evidence>
<dbReference type="InterPro" id="IPR044592">
    <property type="entry name" value="RING1A/B"/>
</dbReference>
<feature type="domain" description="RING-type" evidence="1">
    <location>
        <begin position="94"/>
        <end position="120"/>
    </location>
</feature>
<dbReference type="SUPFAM" id="SSF57850">
    <property type="entry name" value="RING/U-box"/>
    <property type="match status" value="1"/>
</dbReference>
<gene>
    <name evidence="2" type="ORF">VNO77_16025</name>
</gene>
<protein>
    <recommendedName>
        <fullName evidence="1">RING-type domain-containing protein</fullName>
    </recommendedName>
</protein>
<comment type="caution">
    <text evidence="2">The sequence shown here is derived from an EMBL/GenBank/DDBJ whole genome shotgun (WGS) entry which is preliminary data.</text>
</comment>
<proteinExistence type="predicted"/>
<name>A0AAN9M091_CANGL</name>
<dbReference type="Proteomes" id="UP001367508">
    <property type="component" value="Unassembled WGS sequence"/>
</dbReference>
<organism evidence="2 3">
    <name type="scientific">Canavalia gladiata</name>
    <name type="common">Sword bean</name>
    <name type="synonym">Dolichos gladiatus</name>
    <dbReference type="NCBI Taxonomy" id="3824"/>
    <lineage>
        <taxon>Eukaryota</taxon>
        <taxon>Viridiplantae</taxon>
        <taxon>Streptophyta</taxon>
        <taxon>Embryophyta</taxon>
        <taxon>Tracheophyta</taxon>
        <taxon>Spermatophyta</taxon>
        <taxon>Magnoliopsida</taxon>
        <taxon>eudicotyledons</taxon>
        <taxon>Gunneridae</taxon>
        <taxon>Pentapetalae</taxon>
        <taxon>rosids</taxon>
        <taxon>fabids</taxon>
        <taxon>Fabales</taxon>
        <taxon>Fabaceae</taxon>
        <taxon>Papilionoideae</taxon>
        <taxon>50 kb inversion clade</taxon>
        <taxon>NPAAA clade</taxon>
        <taxon>indigoferoid/millettioid clade</taxon>
        <taxon>Phaseoleae</taxon>
        <taxon>Canavalia</taxon>
    </lineage>
</organism>
<dbReference type="PANTHER" id="PTHR46537">
    <property type="entry name" value="OS11G0578200 PROTEIN"/>
    <property type="match status" value="1"/>
</dbReference>
<sequence length="149" mass="17220">MCLWLGLQRKDQRLTVHGCSDVAYSSFSCDRNIYVGSAIASDAIHFPPEDPTYAYFEPMGITISWKVTLGEVRREPCLYHQIYFKLGAARSGIIKKTQTIMECLHRFCKECIDKSMRLGNNERRACRSASRSSLRERLEFRKEIRMAIS</sequence>
<dbReference type="Pfam" id="PF13923">
    <property type="entry name" value="zf-C3HC4_2"/>
    <property type="match status" value="1"/>
</dbReference>
<dbReference type="PANTHER" id="PTHR46537:SF1">
    <property type="entry name" value="E3 UBIQUITIN-PROTEIN LIGASE RING1B-RELATED"/>
    <property type="match status" value="1"/>
</dbReference>
<dbReference type="InterPro" id="IPR013083">
    <property type="entry name" value="Znf_RING/FYVE/PHD"/>
</dbReference>
<dbReference type="Gene3D" id="3.30.40.10">
    <property type="entry name" value="Zinc/RING finger domain, C3HC4 (zinc finger)"/>
    <property type="match status" value="1"/>
</dbReference>
<reference evidence="2 3" key="1">
    <citation type="submission" date="2024-01" db="EMBL/GenBank/DDBJ databases">
        <title>The genomes of 5 underutilized Papilionoideae crops provide insights into root nodulation and disease resistanc.</title>
        <authorList>
            <person name="Jiang F."/>
        </authorList>
    </citation>
    <scope>NUCLEOTIDE SEQUENCE [LARGE SCALE GENOMIC DNA]</scope>
    <source>
        <strain evidence="2">LVBAO_FW01</strain>
        <tissue evidence="2">Leaves</tissue>
    </source>
</reference>
<evidence type="ECO:0000313" key="3">
    <source>
        <dbReference type="Proteomes" id="UP001367508"/>
    </source>
</evidence>
<dbReference type="AlphaFoldDB" id="A0AAN9M091"/>
<dbReference type="InterPro" id="IPR001841">
    <property type="entry name" value="Znf_RING"/>
</dbReference>
<evidence type="ECO:0000259" key="1">
    <source>
        <dbReference type="Pfam" id="PF13923"/>
    </source>
</evidence>